<dbReference type="AlphaFoldDB" id="A0A5R9GEI7"/>
<reference evidence="2 3" key="1">
    <citation type="submission" date="2019-05" db="EMBL/GenBank/DDBJ databases">
        <authorList>
            <person name="Narsing Rao M.P."/>
            <person name="Li W.J."/>
        </authorList>
    </citation>
    <scope>NUCLEOTIDE SEQUENCE [LARGE SCALE GENOMIC DNA]</scope>
    <source>
        <strain evidence="2 3">SYSU_K30003</strain>
    </source>
</reference>
<feature type="domain" description="Phosphotyrosine protein phosphatase I" evidence="1">
    <location>
        <begin position="21"/>
        <end position="163"/>
    </location>
</feature>
<proteinExistence type="predicted"/>
<dbReference type="InterPro" id="IPR023485">
    <property type="entry name" value="Ptyr_pPase"/>
</dbReference>
<dbReference type="OrthoDB" id="9791751at2"/>
<protein>
    <recommendedName>
        <fullName evidence="1">Phosphotyrosine protein phosphatase I domain-containing protein</fullName>
    </recommendedName>
</protein>
<accession>A0A5R9GEI7</accession>
<keyword evidence="3" id="KW-1185">Reference proteome</keyword>
<dbReference type="Gene3D" id="3.40.50.2300">
    <property type="match status" value="1"/>
</dbReference>
<organism evidence="2 3">
    <name type="scientific">Paenibacillus antri</name>
    <dbReference type="NCBI Taxonomy" id="2582848"/>
    <lineage>
        <taxon>Bacteria</taxon>
        <taxon>Bacillati</taxon>
        <taxon>Bacillota</taxon>
        <taxon>Bacilli</taxon>
        <taxon>Bacillales</taxon>
        <taxon>Paenibacillaceae</taxon>
        <taxon>Paenibacillus</taxon>
    </lineage>
</organism>
<comment type="caution">
    <text evidence="2">The sequence shown here is derived from an EMBL/GenBank/DDBJ whole genome shotgun (WGS) entry which is preliminary data.</text>
</comment>
<dbReference type="SMART" id="SM00226">
    <property type="entry name" value="LMWPc"/>
    <property type="match status" value="1"/>
</dbReference>
<dbReference type="Pfam" id="PF01451">
    <property type="entry name" value="LMWPc"/>
    <property type="match status" value="1"/>
</dbReference>
<evidence type="ECO:0000313" key="3">
    <source>
        <dbReference type="Proteomes" id="UP000309676"/>
    </source>
</evidence>
<dbReference type="RefSeq" id="WP_138196625.1">
    <property type="nucleotide sequence ID" value="NZ_VCIW01000018.1"/>
</dbReference>
<name>A0A5R9GEI7_9BACL</name>
<sequence>MRETLSERTKHEINPERKKLMNIMFVCTDNFTRSVIAEFCLKDYLQRINDVSINVCSSGVRASSEISKYSNLHFDIMESKGIKLEGFTRTQFTEECFDTQDIIVGMSELHRDYIKQEYNRTIPLFNEMYNGTSLSVNIGSPEEDDFAVKMEELVNYIRDAMPVLYKKINERNL</sequence>
<dbReference type="EMBL" id="VCIW01000018">
    <property type="protein sequence ID" value="TLS49805.1"/>
    <property type="molecule type" value="Genomic_DNA"/>
</dbReference>
<dbReference type="InterPro" id="IPR036196">
    <property type="entry name" value="Ptyr_pPase_sf"/>
</dbReference>
<evidence type="ECO:0000259" key="1">
    <source>
        <dbReference type="SMART" id="SM00226"/>
    </source>
</evidence>
<evidence type="ECO:0000313" key="2">
    <source>
        <dbReference type="EMBL" id="TLS49805.1"/>
    </source>
</evidence>
<dbReference type="SUPFAM" id="SSF52788">
    <property type="entry name" value="Phosphotyrosine protein phosphatases I"/>
    <property type="match status" value="1"/>
</dbReference>
<dbReference type="Proteomes" id="UP000309676">
    <property type="component" value="Unassembled WGS sequence"/>
</dbReference>
<gene>
    <name evidence="2" type="ORF">FE782_22620</name>
</gene>